<keyword evidence="3" id="KW-1185">Reference proteome</keyword>
<sequence>MSETTLPVPLIEIPPSEAELPYDDGVPMESARHRAAMNLLIDALIPWLLQREDGFVGGNMFVYYSLAQLRNKDFKGPDFFVVLGVPKGERKSWVVWEEEKAPDVVIELLSESTAAADKNEKKLIYQNQMRVPEYFWYDPFNPDDWAGFSIQQRVYQPLVANEQNQLVSESLGLALQRWQGNYKGIDATWLRWATLEGELLPTPEEQERQRADKAESQLLQTARNLLTGGMTVEQVATVTGLDVSAIERSLSTSES</sequence>
<dbReference type="PANTHER" id="PTHR33352">
    <property type="entry name" value="SLR1095 PROTEIN"/>
    <property type="match status" value="1"/>
</dbReference>
<dbReference type="Proteomes" id="UP000622533">
    <property type="component" value="Unassembled WGS sequence"/>
</dbReference>
<dbReference type="InterPro" id="IPR011335">
    <property type="entry name" value="Restrct_endonuc-II-like"/>
</dbReference>
<dbReference type="RefSeq" id="WP_193917237.1">
    <property type="nucleotide sequence ID" value="NZ_JADEXS020000001.1"/>
</dbReference>
<dbReference type="InterPro" id="IPR012296">
    <property type="entry name" value="Nuclease_put_TT1808"/>
</dbReference>
<gene>
    <name evidence="2" type="ORF">IQ276_14175</name>
</gene>
<evidence type="ECO:0000313" key="2">
    <source>
        <dbReference type="EMBL" id="MBE9023532.1"/>
    </source>
</evidence>
<reference evidence="2" key="1">
    <citation type="submission" date="2020-10" db="EMBL/GenBank/DDBJ databases">
        <authorList>
            <person name="Castelo-Branco R."/>
            <person name="Eusebio N."/>
            <person name="Adriana R."/>
            <person name="Vieira A."/>
            <person name="Brugerolle De Fraissinette N."/>
            <person name="Rezende De Castro R."/>
            <person name="Schneider M.P."/>
            <person name="Vasconcelos V."/>
            <person name="Leao P.N."/>
        </authorList>
    </citation>
    <scope>NUCLEOTIDE SEQUENCE</scope>
    <source>
        <strain evidence="2">LEGE 12446</strain>
    </source>
</reference>
<dbReference type="AlphaFoldDB" id="A0A8J6ZMR7"/>
<organism evidence="2 3">
    <name type="scientific">Desmonostoc muscorum LEGE 12446</name>
    <dbReference type="NCBI Taxonomy" id="1828758"/>
    <lineage>
        <taxon>Bacteria</taxon>
        <taxon>Bacillati</taxon>
        <taxon>Cyanobacteriota</taxon>
        <taxon>Cyanophyceae</taxon>
        <taxon>Nostocales</taxon>
        <taxon>Nostocaceae</taxon>
        <taxon>Desmonostoc</taxon>
    </lineage>
</organism>
<keyword evidence="2" id="KW-0378">Hydrolase</keyword>
<keyword evidence="2" id="KW-0255">Endonuclease</keyword>
<comment type="caution">
    <text evidence="2">The sequence shown here is derived from an EMBL/GenBank/DDBJ whole genome shotgun (WGS) entry which is preliminary data.</text>
</comment>
<accession>A0A8J6ZMR7</accession>
<dbReference type="PANTHER" id="PTHR33352:SF3">
    <property type="entry name" value="SLR1612 PROTEIN"/>
    <property type="match status" value="1"/>
</dbReference>
<dbReference type="CDD" id="cd06260">
    <property type="entry name" value="DUF820-like"/>
    <property type="match status" value="1"/>
</dbReference>
<dbReference type="InterPro" id="IPR008538">
    <property type="entry name" value="Uma2"/>
</dbReference>
<dbReference type="EMBL" id="JADEXS010000169">
    <property type="protein sequence ID" value="MBE9023532.1"/>
    <property type="molecule type" value="Genomic_DNA"/>
</dbReference>
<feature type="domain" description="Putative restriction endonuclease" evidence="1">
    <location>
        <begin position="24"/>
        <end position="174"/>
    </location>
</feature>
<name>A0A8J6ZMR7_DESMC</name>
<proteinExistence type="predicted"/>
<dbReference type="GO" id="GO:0004519">
    <property type="term" value="F:endonuclease activity"/>
    <property type="evidence" value="ECO:0007669"/>
    <property type="project" value="UniProtKB-KW"/>
</dbReference>
<evidence type="ECO:0000259" key="1">
    <source>
        <dbReference type="Pfam" id="PF05685"/>
    </source>
</evidence>
<protein>
    <submittedName>
        <fullName evidence="2">Uma2 family endonuclease</fullName>
    </submittedName>
</protein>
<dbReference type="Pfam" id="PF05685">
    <property type="entry name" value="Uma2"/>
    <property type="match status" value="1"/>
</dbReference>
<dbReference type="Gene3D" id="3.90.1570.10">
    <property type="entry name" value="tt1808, chain A"/>
    <property type="match status" value="1"/>
</dbReference>
<dbReference type="SUPFAM" id="SSF52980">
    <property type="entry name" value="Restriction endonuclease-like"/>
    <property type="match status" value="1"/>
</dbReference>
<evidence type="ECO:0000313" key="3">
    <source>
        <dbReference type="Proteomes" id="UP000622533"/>
    </source>
</evidence>
<keyword evidence="2" id="KW-0540">Nuclease</keyword>